<feature type="signal peptide" evidence="4">
    <location>
        <begin position="1"/>
        <end position="24"/>
    </location>
</feature>
<evidence type="ECO:0000256" key="4">
    <source>
        <dbReference type="SAM" id="SignalP"/>
    </source>
</evidence>
<feature type="coiled-coil region" evidence="2">
    <location>
        <begin position="103"/>
        <end position="130"/>
    </location>
</feature>
<dbReference type="RefSeq" id="WP_061427109.1">
    <property type="nucleotide sequence ID" value="NZ_KQ970235.1"/>
</dbReference>
<keyword evidence="2" id="KW-0175">Coiled coil</keyword>
<proteinExistence type="predicted"/>
<protein>
    <submittedName>
        <fullName evidence="5">Choline binding protein A</fullName>
    </submittedName>
</protein>
<evidence type="ECO:0000313" key="5">
    <source>
        <dbReference type="EMBL" id="KXT95732.1"/>
    </source>
</evidence>
<comment type="caution">
    <text evidence="5">The sequence shown here is derived from an EMBL/GenBank/DDBJ whole genome shotgun (WGS) entry which is preliminary data.</text>
</comment>
<dbReference type="Gene3D" id="2.20.120.10">
    <property type="entry name" value="Multimodular pneumococcal cell wall endolysin, domain 3"/>
    <property type="match status" value="2"/>
</dbReference>
<keyword evidence="1" id="KW-0677">Repeat</keyword>
<dbReference type="NCBIfam" id="TIGR04320">
    <property type="entry name" value="Surf_Exclu_PgrA"/>
    <property type="match status" value="1"/>
</dbReference>
<dbReference type="AlphaFoldDB" id="A0A139Q0I3"/>
<feature type="compositionally biased region" description="Basic and acidic residues" evidence="3">
    <location>
        <begin position="521"/>
        <end position="532"/>
    </location>
</feature>
<accession>A0A139Q0I3</accession>
<reference evidence="5 6" key="1">
    <citation type="submission" date="2016-01" db="EMBL/GenBank/DDBJ databases">
        <title>Highly variable Streptococcus oralis are common among viridans streptococci isolated from primates.</title>
        <authorList>
            <person name="Denapaite D."/>
            <person name="Rieger M."/>
            <person name="Koendgen S."/>
            <person name="Brueckner R."/>
            <person name="Ochigava I."/>
            <person name="Kappeler P."/>
            <person name="Maetz-Rensing K."/>
            <person name="Leendertz F."/>
            <person name="Hakenbeck R."/>
        </authorList>
    </citation>
    <scope>NUCLEOTIDE SEQUENCE [LARGE SCALE GENOMIC DNA]</scope>
    <source>
        <strain evidence="5 6">DD27</strain>
    </source>
</reference>
<evidence type="ECO:0000256" key="3">
    <source>
        <dbReference type="SAM" id="MobiDB-lite"/>
    </source>
</evidence>
<dbReference type="SUPFAM" id="SSF69360">
    <property type="entry name" value="Cell wall binding repeat"/>
    <property type="match status" value="2"/>
</dbReference>
<dbReference type="Pfam" id="PF19085">
    <property type="entry name" value="Choline_bind_2"/>
    <property type="match status" value="3"/>
</dbReference>
<evidence type="ECO:0000313" key="6">
    <source>
        <dbReference type="Proteomes" id="UP000072363"/>
    </source>
</evidence>
<keyword evidence="4" id="KW-0732">Signal</keyword>
<dbReference type="Gene3D" id="2.10.270.10">
    <property type="entry name" value="Cholin Binding"/>
    <property type="match status" value="3"/>
</dbReference>
<evidence type="ECO:0000256" key="1">
    <source>
        <dbReference type="ARBA" id="ARBA00022737"/>
    </source>
</evidence>
<dbReference type="PATRIC" id="fig|1303.82.peg.491"/>
<feature type="region of interest" description="Disordered" evidence="3">
    <location>
        <begin position="511"/>
        <end position="542"/>
    </location>
</feature>
<dbReference type="Proteomes" id="UP000072363">
    <property type="component" value="Unassembled WGS sequence"/>
</dbReference>
<feature type="region of interest" description="Disordered" evidence="3">
    <location>
        <begin position="321"/>
        <end position="344"/>
    </location>
</feature>
<organism evidence="5 6">
    <name type="scientific">Streptococcus oralis</name>
    <dbReference type="NCBI Taxonomy" id="1303"/>
    <lineage>
        <taxon>Bacteria</taxon>
        <taxon>Bacillati</taxon>
        <taxon>Bacillota</taxon>
        <taxon>Bacilli</taxon>
        <taxon>Lactobacillales</taxon>
        <taxon>Streptococcaceae</taxon>
        <taxon>Streptococcus</taxon>
    </lineage>
</organism>
<sequence>MKYKKSIAFLSTAILLAFSSVVHADSARQSKIKELDNQRSELAKKNGVTGYLGDGRWYSLVESENKVDTLKNQVAALKVPYSEKNTIKVSPAYVKALKDNFDFSKSEQERDQAEEILKSESAKLALQKNDFVTVGSDEAEVYDLDNLPKEVLIELNYFAFDMINQVRRQMGTKELVLAESSIDFASKLSVKMQKADRSIWDWHYVKGINEVAREYGLLTSTKEDEEKKYGGQYYENGAGTNHRLKEVTKAELKRTIYDAILEFMYNGYEYLHAQSIAGLNWGEPNKTKYFGLSIFLLKDGTQMSFITVSDDFISQSTKNNFSTKTPVNTTESNRKSTLGKKEKELETEKGKLEKLNTSYKEYEKISKEIDKLNEEEEKEKEKERKAKEALKEKKGWIREGNDWYFYKNNQPIKNAWESDYWFGSDGKMATDSWVDNGRYYVDKSGKYVQNKNQKYGWVQEGTAWYFYKNNQPIKNTWEGDYWFGSDGKMATNTWVDNGRYYVDGTGRYVQNKKPAQTKPTPSKEKQVEKNPTKPDPAPSFKKNGWIQEGKMWYFYKNNQPLRNTWQGSYYLKSDGKMAVSEWVYDSYYKAWYYLKSDGSYSRSAWQGSYYLKSNGKMAESEWIYDSSYQAWYYLKSNGVYANSAWQGSYYLKSNGKMAKSEWIYDNYYKAWFYLKSNGIYARSERVQGYWVDDLGRWK</sequence>
<feature type="compositionally biased region" description="Polar residues" evidence="3">
    <location>
        <begin position="321"/>
        <end position="331"/>
    </location>
</feature>
<dbReference type="InterPro" id="IPR018337">
    <property type="entry name" value="Cell_wall/Cho-bd_repeat"/>
</dbReference>
<name>A0A139Q0I3_STROR</name>
<dbReference type="InterPro" id="IPR027607">
    <property type="entry name" value="Surf_Exclu_SEC10/PgrA"/>
</dbReference>
<evidence type="ECO:0000256" key="2">
    <source>
        <dbReference type="SAM" id="Coils"/>
    </source>
</evidence>
<gene>
    <name evidence="5" type="ORF">SORDD27_00464</name>
</gene>
<dbReference type="EMBL" id="LQNZ01000038">
    <property type="protein sequence ID" value="KXT95732.1"/>
    <property type="molecule type" value="Genomic_DNA"/>
</dbReference>
<feature type="chain" id="PRO_5007298735" evidence="4">
    <location>
        <begin position="25"/>
        <end position="698"/>
    </location>
</feature>